<comment type="caution">
    <text evidence="4">The sequence shown here is derived from an EMBL/GenBank/DDBJ whole genome shotgun (WGS) entry which is preliminary data.</text>
</comment>
<dbReference type="InterPro" id="IPR036890">
    <property type="entry name" value="HATPase_C_sf"/>
</dbReference>
<dbReference type="GO" id="GO:0016791">
    <property type="term" value="F:phosphatase activity"/>
    <property type="evidence" value="ECO:0007669"/>
    <property type="project" value="TreeGrafter"/>
</dbReference>
<dbReference type="Pfam" id="PF07228">
    <property type="entry name" value="SpoIIE"/>
    <property type="match status" value="1"/>
</dbReference>
<feature type="domain" description="Response regulatory" evidence="3">
    <location>
        <begin position="2"/>
        <end position="118"/>
    </location>
</feature>
<comment type="caution">
    <text evidence="2">Lacks conserved residue(s) required for the propagation of feature annotation.</text>
</comment>
<evidence type="ECO:0000259" key="3">
    <source>
        <dbReference type="PROSITE" id="PS50110"/>
    </source>
</evidence>
<gene>
    <name evidence="4" type="ORF">DFR35_0062</name>
</gene>
<dbReference type="SUPFAM" id="SSF52172">
    <property type="entry name" value="CheY-like"/>
    <property type="match status" value="1"/>
</dbReference>
<dbReference type="PANTHER" id="PTHR43156">
    <property type="entry name" value="STAGE II SPORULATION PROTEIN E-RELATED"/>
    <property type="match status" value="1"/>
</dbReference>
<dbReference type="SMART" id="SM00331">
    <property type="entry name" value="PP2C_SIG"/>
    <property type="match status" value="1"/>
</dbReference>
<dbReference type="AlphaFoldDB" id="A0A497XJS9"/>
<dbReference type="EMBL" id="RCCI01000004">
    <property type="protein sequence ID" value="RLJ67516.1"/>
    <property type="molecule type" value="Genomic_DNA"/>
</dbReference>
<dbReference type="RefSeq" id="WP_121239502.1">
    <property type="nucleotide sequence ID" value="NZ_BHVV01000001.1"/>
</dbReference>
<evidence type="ECO:0000313" key="5">
    <source>
        <dbReference type="Proteomes" id="UP000268908"/>
    </source>
</evidence>
<name>A0A497XJS9_9PROT</name>
<proteinExistence type="predicted"/>
<accession>A0A497XJS9</accession>
<dbReference type="Gene3D" id="3.40.50.2300">
    <property type="match status" value="1"/>
</dbReference>
<keyword evidence="1" id="KW-0378">Hydrolase</keyword>
<dbReference type="SMART" id="SM00448">
    <property type="entry name" value="REC"/>
    <property type="match status" value="1"/>
</dbReference>
<dbReference type="GO" id="GO:0000160">
    <property type="term" value="P:phosphorelay signal transduction system"/>
    <property type="evidence" value="ECO:0007669"/>
    <property type="project" value="InterPro"/>
</dbReference>
<reference evidence="4 5" key="1">
    <citation type="submission" date="2018-10" db="EMBL/GenBank/DDBJ databases">
        <title>Genomic Encyclopedia of Type Strains, Phase IV (KMG-IV): sequencing the most valuable type-strain genomes for metagenomic binning, comparative biology and taxonomic classification.</title>
        <authorList>
            <person name="Goeker M."/>
        </authorList>
    </citation>
    <scope>NUCLEOTIDE SEQUENCE [LARGE SCALE GENOMIC DNA]</scope>
    <source>
        <strain evidence="4 5">DSM 26916</strain>
    </source>
</reference>
<dbReference type="PANTHER" id="PTHR43156:SF2">
    <property type="entry name" value="STAGE II SPORULATION PROTEIN E"/>
    <property type="match status" value="1"/>
</dbReference>
<dbReference type="Gene3D" id="3.30.565.10">
    <property type="entry name" value="Histidine kinase-like ATPase, C-terminal domain"/>
    <property type="match status" value="1"/>
</dbReference>
<sequence>MKILLIEDKADEQFRTERELRDLGHTVIAAGSGTEGLELYRCERPDVVITGIYTTGLDGFALTRAIQALAAPRWQPVLFLSDHADDELEVRALQVGADTYVVKPVSPEVLGARLEVLQRTLRMQQLAEGRAQQLERYYRAEEDEKRIAGHLMQRVLRGTQLEDPAVRHWISAATVFSGDIVAAQRTPSGALHVLLADGTGHGLAASINVLPVLAPFYRMSEKGYGVDAIARELNAKVKNFLPGDRFVAATLAVIDMRERVIGVWNGGNPEPVLIGPHGSRAFTLRHVPLGVLPDEEFDDTLDAHGFVDGSQFFVYSDGLVEAENAAGETFGDERLAGVLVNAEAADRFDALKTAVTGHVGGAAAHDDISILMVECRWPGEAPPAAVGRVLPGGLSQHANWRSSLRLTAAEIRQVDAVPLLLSLAGQFEPVRRGSDRLFVILSELYNNALDHGLLRLDSRLKLHPEGMEAYLGERQERLAGLDHGEIELELEQLGGRDGAWLRVSCRDSGPGFDHAAFDLGATRDSEMPFGRGLLLLRAICADLRFNVEGNHVTATLALGQSGSQ</sequence>
<dbReference type="Proteomes" id="UP000268908">
    <property type="component" value="Unassembled WGS sequence"/>
</dbReference>
<dbReference type="InterPro" id="IPR011006">
    <property type="entry name" value="CheY-like_superfamily"/>
</dbReference>
<dbReference type="CDD" id="cd00156">
    <property type="entry name" value="REC"/>
    <property type="match status" value="1"/>
</dbReference>
<dbReference type="InterPro" id="IPR036457">
    <property type="entry name" value="PPM-type-like_dom_sf"/>
</dbReference>
<organism evidence="4 5">
    <name type="scientific">Sulfurisoma sediminicola</name>
    <dbReference type="NCBI Taxonomy" id="1381557"/>
    <lineage>
        <taxon>Bacteria</taxon>
        <taxon>Pseudomonadati</taxon>
        <taxon>Pseudomonadota</taxon>
        <taxon>Betaproteobacteria</taxon>
        <taxon>Nitrosomonadales</taxon>
        <taxon>Sterolibacteriaceae</taxon>
        <taxon>Sulfurisoma</taxon>
    </lineage>
</organism>
<dbReference type="InterPro" id="IPR052016">
    <property type="entry name" value="Bact_Sigma-Reg"/>
</dbReference>
<dbReference type="SUPFAM" id="SSF81606">
    <property type="entry name" value="PP2C-like"/>
    <property type="match status" value="1"/>
</dbReference>
<dbReference type="InterPro" id="IPR001789">
    <property type="entry name" value="Sig_transdc_resp-reg_receiver"/>
</dbReference>
<dbReference type="Pfam" id="PF00072">
    <property type="entry name" value="Response_reg"/>
    <property type="match status" value="1"/>
</dbReference>
<evidence type="ECO:0000313" key="4">
    <source>
        <dbReference type="EMBL" id="RLJ67516.1"/>
    </source>
</evidence>
<evidence type="ECO:0000256" key="2">
    <source>
        <dbReference type="PROSITE-ProRule" id="PRU00169"/>
    </source>
</evidence>
<dbReference type="PROSITE" id="PS50110">
    <property type="entry name" value="RESPONSE_REGULATORY"/>
    <property type="match status" value="1"/>
</dbReference>
<dbReference type="Gene3D" id="3.60.40.10">
    <property type="entry name" value="PPM-type phosphatase domain"/>
    <property type="match status" value="1"/>
</dbReference>
<dbReference type="SUPFAM" id="SSF55874">
    <property type="entry name" value="ATPase domain of HSP90 chaperone/DNA topoisomerase II/histidine kinase"/>
    <property type="match status" value="1"/>
</dbReference>
<keyword evidence="5" id="KW-1185">Reference proteome</keyword>
<dbReference type="InterPro" id="IPR001932">
    <property type="entry name" value="PPM-type_phosphatase-like_dom"/>
</dbReference>
<evidence type="ECO:0000256" key="1">
    <source>
        <dbReference type="ARBA" id="ARBA00022801"/>
    </source>
</evidence>
<dbReference type="OrthoDB" id="9811749at2"/>
<dbReference type="CDD" id="cd16936">
    <property type="entry name" value="HATPase_RsbW-like"/>
    <property type="match status" value="1"/>
</dbReference>
<protein>
    <submittedName>
        <fullName evidence="4">Serine phosphatase RsbU (Regulator of sigma subunit)</fullName>
    </submittedName>
</protein>